<dbReference type="EMBL" id="LMWY01000050">
    <property type="protein sequence ID" value="KUN94860.1"/>
    <property type="molecule type" value="Genomic_DNA"/>
</dbReference>
<reference evidence="3 4" key="1">
    <citation type="submission" date="2015-10" db="EMBL/GenBank/DDBJ databases">
        <title>Draft genome sequence of Streptomyces caeruleatus NRRL B-24802, type strain for the species Streptomyces caeruleatus.</title>
        <authorList>
            <person name="Ruckert C."/>
            <person name="Winkler A."/>
            <person name="Kalinowski J."/>
            <person name="Kampfer P."/>
            <person name="Glaeser S."/>
        </authorList>
    </citation>
    <scope>NUCLEOTIDE SEQUENCE [LARGE SCALE GENOMIC DNA]</scope>
    <source>
        <strain evidence="3 4">NRRL B-24802</strain>
    </source>
</reference>
<name>A0A124I721_9ACTN</name>
<dbReference type="Pfam" id="PF03756">
    <property type="entry name" value="AfsA"/>
    <property type="match status" value="2"/>
</dbReference>
<feature type="region of interest" description="Disordered" evidence="1">
    <location>
        <begin position="1"/>
        <end position="21"/>
    </location>
</feature>
<accession>A0A124I721</accession>
<dbReference type="InterPro" id="IPR005509">
    <property type="entry name" value="AfsA_hotdog_dom"/>
</dbReference>
<dbReference type="AlphaFoldDB" id="A0A124I721"/>
<dbReference type="OrthoDB" id="7838374at2"/>
<evidence type="ECO:0000313" key="4">
    <source>
        <dbReference type="Proteomes" id="UP000053429"/>
    </source>
</evidence>
<evidence type="ECO:0000313" key="3">
    <source>
        <dbReference type="EMBL" id="KUN94860.1"/>
    </source>
</evidence>
<dbReference type="GO" id="GO:0016740">
    <property type="term" value="F:transferase activity"/>
    <property type="evidence" value="ECO:0007669"/>
    <property type="project" value="InterPro"/>
</dbReference>
<dbReference type="STRING" id="661399.AQJ67_36130"/>
<feature type="domain" description="A-factor biosynthesis hotdog" evidence="2">
    <location>
        <begin position="36"/>
        <end position="164"/>
    </location>
</feature>
<feature type="domain" description="A-factor biosynthesis hotdog" evidence="2">
    <location>
        <begin position="208"/>
        <end position="334"/>
    </location>
</feature>
<organism evidence="3 4">
    <name type="scientific">Streptomyces caeruleatus</name>
    <dbReference type="NCBI Taxonomy" id="661399"/>
    <lineage>
        <taxon>Bacteria</taxon>
        <taxon>Bacillati</taxon>
        <taxon>Actinomycetota</taxon>
        <taxon>Actinomycetes</taxon>
        <taxon>Kitasatosporales</taxon>
        <taxon>Streptomycetaceae</taxon>
        <taxon>Streptomyces</taxon>
    </lineage>
</organism>
<evidence type="ECO:0000259" key="2">
    <source>
        <dbReference type="Pfam" id="PF03756"/>
    </source>
</evidence>
<dbReference type="NCBIfam" id="NF041195">
    <property type="entry name" value="ScbA_BarX_GamBu"/>
    <property type="match status" value="1"/>
</dbReference>
<proteinExistence type="predicted"/>
<evidence type="ECO:0000256" key="1">
    <source>
        <dbReference type="SAM" id="MobiDB-lite"/>
    </source>
</evidence>
<comment type="caution">
    <text evidence="3">The sequence shown here is derived from an EMBL/GenBank/DDBJ whole genome shotgun (WGS) entry which is preliminary data.</text>
</comment>
<gene>
    <name evidence="3" type="ORF">AQJ67_36130</name>
</gene>
<dbReference type="RefSeq" id="WP_062723720.1">
    <property type="nucleotide sequence ID" value="NZ_KQ948939.1"/>
</dbReference>
<protein>
    <recommendedName>
        <fullName evidence="2">A-factor biosynthesis hotdog domain-containing protein</fullName>
    </recommendedName>
</protein>
<dbReference type="Proteomes" id="UP000053429">
    <property type="component" value="Unassembled WGS sequence"/>
</dbReference>
<keyword evidence="4" id="KW-1185">Reference proteome</keyword>
<feature type="compositionally biased region" description="Low complexity" evidence="1">
    <location>
        <begin position="1"/>
        <end position="16"/>
    </location>
</feature>
<dbReference type="InterPro" id="IPR047757">
    <property type="entry name" value="AfsA-like"/>
</dbReference>
<sequence>MTISASQREADAAASANVPSPAHQPLRYEATVPRALVHRAAVAEVFLTDSRPSPTLPDTFEIAAQLPRAHIMGESATAHDFLLLVEVIRQSGVYIAHKYEDVPLDTSFIFRGLRTWLSDLSAIRTGDRPAEAVVTLTCVPQRKRNGRVQALDFHGTAAVNGRIALQIEGGLAFFSKSVYQAMRSRQRAKLEGQTGTLPSHLRADPQTVGRRNPMNVVITKPLLAGGSALSATVIADESHPHLFDHRLDHIPGNLLLEGARQLATASVATLHSIAADGLQVISLDTDFREFAELDLPTRAVATVEQFRQDEALGTLVVPVVVEVTQAERTVASFRLEVAQ</sequence>